<name>A0A0G2J4I6_9SYNE</name>
<keyword evidence="3" id="KW-0472">Membrane</keyword>
<evidence type="ECO:0000256" key="3">
    <source>
        <dbReference type="SAM" id="Phobius"/>
    </source>
</evidence>
<comment type="caution">
    <text evidence="4">The sequence shown here is derived from an EMBL/GenBank/DDBJ whole genome shotgun (WGS) entry which is preliminary data.</text>
</comment>
<reference evidence="4 5" key="1">
    <citation type="submission" date="2015-01" db="EMBL/GenBank/DDBJ databases">
        <title>Lifestyle Evolution in Cyanobacterial Symbionts of Sponges.</title>
        <authorList>
            <person name="Burgsdorf I."/>
            <person name="Slaby B.M."/>
            <person name="Handley K.M."/>
            <person name="Haber M."/>
            <person name="Blom J."/>
            <person name="Marshall C.W."/>
            <person name="Gilbert J.A."/>
            <person name="Hentschel U."/>
            <person name="Steindler L."/>
        </authorList>
    </citation>
    <scope>NUCLEOTIDE SEQUENCE [LARGE SCALE GENOMIC DNA]</scope>
    <source>
        <strain evidence="4">SP3</strain>
    </source>
</reference>
<keyword evidence="3" id="KW-1133">Transmembrane helix</keyword>
<dbReference type="Proteomes" id="UP000035067">
    <property type="component" value="Unassembled WGS sequence"/>
</dbReference>
<evidence type="ECO:0000313" key="4">
    <source>
        <dbReference type="EMBL" id="KKZ11682.1"/>
    </source>
</evidence>
<sequence length="189" mass="20473">MTSSTPESKTSSTPESNANADEQFPARDAPSAGPPLWRRRWFEPIVVAAIIVALVVALVMGVTSMFESVKEEIGFVKGDLNAAEIRLREEIQASEARLNKQIAEVKTDFKTETTELRAEVKELRGDFKDLRAEFKAEMSQNSAELRADNKIMGDKLDRLLEVLAAPGDSTPASDTPPGKGLQGGVGSPS</sequence>
<feature type="transmembrane region" description="Helical" evidence="3">
    <location>
        <begin position="45"/>
        <end position="66"/>
    </location>
</feature>
<keyword evidence="1" id="KW-0175">Coiled coil</keyword>
<dbReference type="PATRIC" id="fig|1604020.3.peg.1315"/>
<evidence type="ECO:0000256" key="2">
    <source>
        <dbReference type="SAM" id="MobiDB-lite"/>
    </source>
</evidence>
<feature type="region of interest" description="Disordered" evidence="2">
    <location>
        <begin position="164"/>
        <end position="189"/>
    </location>
</feature>
<gene>
    <name evidence="4" type="ORF">TE42_07275</name>
</gene>
<protein>
    <submittedName>
        <fullName evidence="4">Uncharacterized protein</fullName>
    </submittedName>
</protein>
<keyword evidence="3" id="KW-0812">Transmembrane</keyword>
<feature type="compositionally biased region" description="Low complexity" evidence="2">
    <location>
        <begin position="1"/>
        <end position="16"/>
    </location>
</feature>
<feature type="compositionally biased region" description="Gly residues" evidence="2">
    <location>
        <begin position="180"/>
        <end position="189"/>
    </location>
</feature>
<feature type="coiled-coil region" evidence="1">
    <location>
        <begin position="84"/>
        <end position="133"/>
    </location>
</feature>
<evidence type="ECO:0000313" key="5">
    <source>
        <dbReference type="Proteomes" id="UP000035067"/>
    </source>
</evidence>
<feature type="region of interest" description="Disordered" evidence="2">
    <location>
        <begin position="1"/>
        <end position="31"/>
    </location>
</feature>
<organism evidence="4 5">
    <name type="scientific">Candidatus Synechococcus spongiarum SP3</name>
    <dbReference type="NCBI Taxonomy" id="1604020"/>
    <lineage>
        <taxon>Bacteria</taxon>
        <taxon>Bacillati</taxon>
        <taxon>Cyanobacteriota</taxon>
        <taxon>Cyanophyceae</taxon>
        <taxon>Synechococcales</taxon>
        <taxon>Synechococcaceae</taxon>
        <taxon>Synechococcus</taxon>
    </lineage>
</organism>
<dbReference type="Gene3D" id="1.20.58.130">
    <property type="match status" value="1"/>
</dbReference>
<accession>A0A0G2J4I6</accession>
<dbReference type="EMBL" id="JXQG01000044">
    <property type="protein sequence ID" value="KKZ11682.1"/>
    <property type="molecule type" value="Genomic_DNA"/>
</dbReference>
<dbReference type="SUPFAM" id="SSF47162">
    <property type="entry name" value="Apolipoprotein"/>
    <property type="match status" value="1"/>
</dbReference>
<dbReference type="AlphaFoldDB" id="A0A0G2J4I6"/>
<evidence type="ECO:0000256" key="1">
    <source>
        <dbReference type="SAM" id="Coils"/>
    </source>
</evidence>
<proteinExistence type="predicted"/>